<dbReference type="SUPFAM" id="SSF103088">
    <property type="entry name" value="OmpA-like"/>
    <property type="match status" value="1"/>
</dbReference>
<protein>
    <recommendedName>
        <fullName evidence="6">OmpA-like domain-containing protein</fullName>
    </recommendedName>
</protein>
<evidence type="ECO:0000256" key="2">
    <source>
        <dbReference type="ARBA" id="ARBA00023136"/>
    </source>
</evidence>
<feature type="signal peptide" evidence="5">
    <location>
        <begin position="1"/>
        <end position="22"/>
    </location>
</feature>
<dbReference type="PANTHER" id="PTHR30329:SF21">
    <property type="entry name" value="LIPOPROTEIN YIAD-RELATED"/>
    <property type="match status" value="1"/>
</dbReference>
<dbReference type="Gene3D" id="2.60.120.200">
    <property type="match status" value="1"/>
</dbReference>
<feature type="domain" description="OmpA-like" evidence="6">
    <location>
        <begin position="306"/>
        <end position="420"/>
    </location>
</feature>
<keyword evidence="3" id="KW-0998">Cell outer membrane</keyword>
<dbReference type="InterPro" id="IPR036737">
    <property type="entry name" value="OmpA-like_sf"/>
</dbReference>
<keyword evidence="2 4" id="KW-0472">Membrane</keyword>
<accession>A0A223P2V3</accession>
<dbReference type="KEGG" id="muc:MuYL_4511"/>
<name>A0A223P2V3_9SPHI</name>
<evidence type="ECO:0000256" key="5">
    <source>
        <dbReference type="SAM" id="SignalP"/>
    </source>
</evidence>
<dbReference type="GO" id="GO:0005975">
    <property type="term" value="P:carbohydrate metabolic process"/>
    <property type="evidence" value="ECO:0007669"/>
    <property type="project" value="UniProtKB-ARBA"/>
</dbReference>
<dbReference type="InterPro" id="IPR006665">
    <property type="entry name" value="OmpA-like"/>
</dbReference>
<dbReference type="OrthoDB" id="9800869at2"/>
<dbReference type="GO" id="GO:0004553">
    <property type="term" value="F:hydrolase activity, hydrolyzing O-glycosyl compounds"/>
    <property type="evidence" value="ECO:0007669"/>
    <property type="project" value="UniProtKB-ARBA"/>
</dbReference>
<reference evidence="7 8" key="1">
    <citation type="submission" date="2017-08" db="EMBL/GenBank/DDBJ databases">
        <title>Complete genome sequence of Mucilaginibacter sp. strain BJC16-A31.</title>
        <authorList>
            <consortium name="Henan University of Science and Technology"/>
            <person name="You X."/>
        </authorList>
    </citation>
    <scope>NUCLEOTIDE SEQUENCE [LARGE SCALE GENOMIC DNA]</scope>
    <source>
        <strain evidence="7 8">BJC16-A31</strain>
    </source>
</reference>
<evidence type="ECO:0000259" key="6">
    <source>
        <dbReference type="PROSITE" id="PS51123"/>
    </source>
</evidence>
<evidence type="ECO:0000313" key="7">
    <source>
        <dbReference type="EMBL" id="ASU36396.1"/>
    </source>
</evidence>
<dbReference type="Proteomes" id="UP000215002">
    <property type="component" value="Chromosome"/>
</dbReference>
<evidence type="ECO:0000256" key="3">
    <source>
        <dbReference type="ARBA" id="ARBA00023237"/>
    </source>
</evidence>
<dbReference type="RefSeq" id="WP_094572423.1">
    <property type="nucleotide sequence ID" value="NZ_CP022743.1"/>
</dbReference>
<keyword evidence="8" id="KW-1185">Reference proteome</keyword>
<dbReference type="InterPro" id="IPR006664">
    <property type="entry name" value="OMP_bac"/>
</dbReference>
<proteinExistence type="predicted"/>
<dbReference type="AlphaFoldDB" id="A0A223P2V3"/>
<comment type="subcellular location">
    <subcellularLocation>
        <location evidence="1">Cell outer membrane</location>
    </subcellularLocation>
</comment>
<dbReference type="InterPro" id="IPR013320">
    <property type="entry name" value="ConA-like_dom_sf"/>
</dbReference>
<keyword evidence="5" id="KW-0732">Signal</keyword>
<gene>
    <name evidence="7" type="ORF">MuYL_4511</name>
</gene>
<dbReference type="GO" id="GO:0009279">
    <property type="term" value="C:cell outer membrane"/>
    <property type="evidence" value="ECO:0007669"/>
    <property type="project" value="UniProtKB-SubCell"/>
</dbReference>
<dbReference type="Pfam" id="PF00691">
    <property type="entry name" value="OmpA"/>
    <property type="match status" value="1"/>
</dbReference>
<dbReference type="CDD" id="cd07185">
    <property type="entry name" value="OmpA_C-like"/>
    <property type="match status" value="1"/>
</dbReference>
<evidence type="ECO:0000313" key="8">
    <source>
        <dbReference type="Proteomes" id="UP000215002"/>
    </source>
</evidence>
<dbReference type="SUPFAM" id="SSF49899">
    <property type="entry name" value="Concanavalin A-like lectins/glucanases"/>
    <property type="match status" value="1"/>
</dbReference>
<dbReference type="PANTHER" id="PTHR30329">
    <property type="entry name" value="STATOR ELEMENT OF FLAGELLAR MOTOR COMPLEX"/>
    <property type="match status" value="1"/>
</dbReference>
<evidence type="ECO:0000256" key="4">
    <source>
        <dbReference type="PROSITE-ProRule" id="PRU00473"/>
    </source>
</evidence>
<feature type="chain" id="PRO_5012962826" description="OmpA-like domain-containing protein" evidence="5">
    <location>
        <begin position="23"/>
        <end position="420"/>
    </location>
</feature>
<dbReference type="PROSITE" id="PS51123">
    <property type="entry name" value="OMPA_2"/>
    <property type="match status" value="1"/>
</dbReference>
<dbReference type="InterPro" id="IPR050330">
    <property type="entry name" value="Bact_OuterMem_StrucFunc"/>
</dbReference>
<organism evidence="7 8">
    <name type="scientific">Mucilaginibacter xinganensis</name>
    <dbReference type="NCBI Taxonomy" id="1234841"/>
    <lineage>
        <taxon>Bacteria</taxon>
        <taxon>Pseudomonadati</taxon>
        <taxon>Bacteroidota</taxon>
        <taxon>Sphingobacteriia</taxon>
        <taxon>Sphingobacteriales</taxon>
        <taxon>Sphingobacteriaceae</taxon>
        <taxon>Mucilaginibacter</taxon>
    </lineage>
</organism>
<dbReference type="Gene3D" id="3.30.1330.60">
    <property type="entry name" value="OmpA-like domain"/>
    <property type="match status" value="1"/>
</dbReference>
<dbReference type="PRINTS" id="PR01021">
    <property type="entry name" value="OMPADOMAIN"/>
</dbReference>
<sequence>MKYFKILIATTALGLLTQLGSAQILKPGEIAKEAGTSEVNNTETSTIDNGVNKAAGAIKGLFKKKKKTDPATTANAPVALPPPTQSGTAIGMQQGPISAYNNYDFVPGDQIIFDDSFADDQNGEFPAHWNLGAGQAVVNTIAGRPAFLLTDGNYAHVSPLIKSPSYLGDAFTIEFDNYSSGGYPPKLYFYNSNANAIAASSDQACITIATDVIGIENKTTGLDLQGKIPADILSERYLNKWHHIAIAYRNNQLKVYVDQYRVAVAPNLGTKPHAFDIEGIGDPNNPIIIANVRVANGGGMNMLGKKFTDAKIITHGINFDIDKSTIKPESMGTLNMIVGILKDNPDLKFEVDGHTDNSGGAAHNATLSQQRADAVKSQLVNMGIDGSRLTTKGFGDTKPISNNLTPEGKANNRRVEFVKQ</sequence>
<evidence type="ECO:0000256" key="1">
    <source>
        <dbReference type="ARBA" id="ARBA00004442"/>
    </source>
</evidence>
<dbReference type="EMBL" id="CP022743">
    <property type="protein sequence ID" value="ASU36396.1"/>
    <property type="molecule type" value="Genomic_DNA"/>
</dbReference>